<reference evidence="3 4" key="1">
    <citation type="submission" date="2024-05" db="EMBL/GenBank/DDBJ databases">
        <title>Genome sequencing and assembly of Indian major carp, Cirrhinus mrigala (Hamilton, 1822).</title>
        <authorList>
            <person name="Mohindra V."/>
            <person name="Chowdhury L.M."/>
            <person name="Lal K."/>
            <person name="Jena J.K."/>
        </authorList>
    </citation>
    <scope>NUCLEOTIDE SEQUENCE [LARGE SCALE GENOMIC DNA]</scope>
    <source>
        <strain evidence="3">CM1030</strain>
        <tissue evidence="3">Blood</tissue>
    </source>
</reference>
<dbReference type="Proteomes" id="UP001529510">
    <property type="component" value="Unassembled WGS sequence"/>
</dbReference>
<feature type="non-terminal residue" evidence="3">
    <location>
        <position position="1"/>
    </location>
</feature>
<comment type="caution">
    <text evidence="3">The sequence shown here is derived from an EMBL/GenBank/DDBJ whole genome shotgun (WGS) entry which is preliminary data.</text>
</comment>
<evidence type="ECO:0000313" key="4">
    <source>
        <dbReference type="Proteomes" id="UP001529510"/>
    </source>
</evidence>
<evidence type="ECO:0000313" key="3">
    <source>
        <dbReference type="EMBL" id="KAL0180613.1"/>
    </source>
</evidence>
<protein>
    <submittedName>
        <fullName evidence="3">Uncharacterized protein</fullName>
    </submittedName>
</protein>
<keyword evidence="4" id="KW-1185">Reference proteome</keyword>
<dbReference type="Gene3D" id="2.130.10.10">
    <property type="entry name" value="YVTN repeat-like/Quinoprotein amine dehydrogenase"/>
    <property type="match status" value="1"/>
</dbReference>
<gene>
    <name evidence="3" type="ORF">M9458_023019</name>
</gene>
<dbReference type="InterPro" id="IPR036322">
    <property type="entry name" value="WD40_repeat_dom_sf"/>
</dbReference>
<organism evidence="3 4">
    <name type="scientific">Cirrhinus mrigala</name>
    <name type="common">Mrigala</name>
    <dbReference type="NCBI Taxonomy" id="683832"/>
    <lineage>
        <taxon>Eukaryota</taxon>
        <taxon>Metazoa</taxon>
        <taxon>Chordata</taxon>
        <taxon>Craniata</taxon>
        <taxon>Vertebrata</taxon>
        <taxon>Euteleostomi</taxon>
        <taxon>Actinopterygii</taxon>
        <taxon>Neopterygii</taxon>
        <taxon>Teleostei</taxon>
        <taxon>Ostariophysi</taxon>
        <taxon>Cypriniformes</taxon>
        <taxon>Cyprinidae</taxon>
        <taxon>Labeoninae</taxon>
        <taxon>Labeonini</taxon>
        <taxon>Cirrhinus</taxon>
    </lineage>
</organism>
<dbReference type="PANTHER" id="PTHR13720:SF33">
    <property type="entry name" value="HELP DOMAIN-CONTAINING PROTEIN"/>
    <property type="match status" value="1"/>
</dbReference>
<feature type="non-terminal residue" evidence="3">
    <location>
        <position position="53"/>
    </location>
</feature>
<evidence type="ECO:0000256" key="1">
    <source>
        <dbReference type="ARBA" id="ARBA00022574"/>
    </source>
</evidence>
<keyword evidence="2" id="KW-0677">Repeat</keyword>
<dbReference type="EMBL" id="JAMKFB020000011">
    <property type="protein sequence ID" value="KAL0180613.1"/>
    <property type="molecule type" value="Genomic_DNA"/>
</dbReference>
<dbReference type="InterPro" id="IPR050630">
    <property type="entry name" value="WD_repeat_EMAP"/>
</dbReference>
<dbReference type="SUPFAM" id="SSF50978">
    <property type="entry name" value="WD40 repeat-like"/>
    <property type="match status" value="1"/>
</dbReference>
<dbReference type="AlphaFoldDB" id="A0ABD0Q2U8"/>
<sequence length="53" mass="5710">LALHPDKIQVATGQVGKDPYICVWDSYALTTVSILRDVHTHGVACLAFDADGQ</sequence>
<name>A0ABD0Q2U8_CIRMR</name>
<keyword evidence="1" id="KW-0853">WD repeat</keyword>
<dbReference type="PANTHER" id="PTHR13720">
    <property type="entry name" value="WD-40 REPEAT PROTEIN"/>
    <property type="match status" value="1"/>
</dbReference>
<proteinExistence type="predicted"/>
<accession>A0ABD0Q2U8</accession>
<dbReference type="InterPro" id="IPR015943">
    <property type="entry name" value="WD40/YVTN_repeat-like_dom_sf"/>
</dbReference>
<evidence type="ECO:0000256" key="2">
    <source>
        <dbReference type="ARBA" id="ARBA00022737"/>
    </source>
</evidence>